<proteinExistence type="predicted"/>
<name>A0ABT9FAE8_9GAMM</name>
<evidence type="ECO:0000313" key="3">
    <source>
        <dbReference type="Proteomes" id="UP001177212"/>
    </source>
</evidence>
<gene>
    <name evidence="2" type="ORF">Q8W34_03895</name>
</gene>
<organism evidence="2 3">
    <name type="scientific">Pseudoalteromonas marina</name>
    <dbReference type="NCBI Taxonomy" id="267375"/>
    <lineage>
        <taxon>Bacteria</taxon>
        <taxon>Pseudomonadati</taxon>
        <taxon>Pseudomonadota</taxon>
        <taxon>Gammaproteobacteria</taxon>
        <taxon>Alteromonadales</taxon>
        <taxon>Pseudoalteromonadaceae</taxon>
        <taxon>Pseudoalteromonas</taxon>
    </lineage>
</organism>
<dbReference type="Proteomes" id="UP001177212">
    <property type="component" value="Unassembled WGS sequence"/>
</dbReference>
<dbReference type="RefSeq" id="WP_158001059.1">
    <property type="nucleotide sequence ID" value="NZ_JAUYVT010000002.1"/>
</dbReference>
<dbReference type="EMBL" id="JAUYVT010000002">
    <property type="protein sequence ID" value="MDP2563758.1"/>
    <property type="molecule type" value="Genomic_DNA"/>
</dbReference>
<feature type="region of interest" description="Disordered" evidence="1">
    <location>
        <begin position="1"/>
        <end position="21"/>
    </location>
</feature>
<evidence type="ECO:0008006" key="4">
    <source>
        <dbReference type="Google" id="ProtNLM"/>
    </source>
</evidence>
<sequence length="56" mass="6470">MYKNEYWGGAREGAGRPKKLPTKPVRLNDLEQELISLSREHDLLEVLLTYAKKNAE</sequence>
<accession>A0ABT9FAE8</accession>
<comment type="caution">
    <text evidence="2">The sequence shown here is derived from an EMBL/GenBank/DDBJ whole genome shotgun (WGS) entry which is preliminary data.</text>
</comment>
<evidence type="ECO:0000256" key="1">
    <source>
        <dbReference type="SAM" id="MobiDB-lite"/>
    </source>
</evidence>
<reference evidence="2" key="1">
    <citation type="submission" date="2023-07" db="EMBL/GenBank/DDBJ databases">
        <title>Genome content predicts the carbon catabolic preferences of heterotrophic bacteria.</title>
        <authorList>
            <person name="Gralka M."/>
        </authorList>
    </citation>
    <scope>NUCLEOTIDE SEQUENCE</scope>
    <source>
        <strain evidence="2">4G09</strain>
    </source>
</reference>
<protein>
    <recommendedName>
        <fullName evidence="4">Transposase</fullName>
    </recommendedName>
</protein>
<keyword evidence="3" id="KW-1185">Reference proteome</keyword>
<evidence type="ECO:0000313" key="2">
    <source>
        <dbReference type="EMBL" id="MDP2563758.1"/>
    </source>
</evidence>